<keyword evidence="3" id="KW-1185">Reference proteome</keyword>
<gene>
    <name evidence="2" type="ORF">Sste5346_008116</name>
</gene>
<proteinExistence type="predicted"/>
<feature type="region of interest" description="Disordered" evidence="1">
    <location>
        <begin position="103"/>
        <end position="188"/>
    </location>
</feature>
<feature type="compositionally biased region" description="Acidic residues" evidence="1">
    <location>
        <begin position="395"/>
        <end position="411"/>
    </location>
</feature>
<dbReference type="PANTHER" id="PTHR47784">
    <property type="entry name" value="STEROL UPTAKE CONTROL PROTEIN 2"/>
    <property type="match status" value="1"/>
</dbReference>
<dbReference type="EMBL" id="JAWCUI010000060">
    <property type="protein sequence ID" value="KAL1890600.1"/>
    <property type="molecule type" value="Genomic_DNA"/>
</dbReference>
<feature type="compositionally biased region" description="Polar residues" evidence="1">
    <location>
        <begin position="103"/>
        <end position="126"/>
    </location>
</feature>
<accession>A0ABR3YRH9</accession>
<feature type="compositionally biased region" description="Low complexity" evidence="1">
    <location>
        <begin position="170"/>
        <end position="188"/>
    </location>
</feature>
<dbReference type="PANTHER" id="PTHR47784:SF4">
    <property type="entry name" value="ZN(II)2CYS6 TRANSCRIPTION FACTOR (EUROFUNG)"/>
    <property type="match status" value="1"/>
</dbReference>
<dbReference type="InterPro" id="IPR053157">
    <property type="entry name" value="Sterol_Uptake_Regulator"/>
</dbReference>
<name>A0ABR3YRH9_9PEZI</name>
<organism evidence="2 3">
    <name type="scientific">Sporothrix stenoceras</name>
    <dbReference type="NCBI Taxonomy" id="5173"/>
    <lineage>
        <taxon>Eukaryota</taxon>
        <taxon>Fungi</taxon>
        <taxon>Dikarya</taxon>
        <taxon>Ascomycota</taxon>
        <taxon>Pezizomycotina</taxon>
        <taxon>Sordariomycetes</taxon>
        <taxon>Sordariomycetidae</taxon>
        <taxon>Ophiostomatales</taxon>
        <taxon>Ophiostomataceae</taxon>
        <taxon>Sporothrix</taxon>
    </lineage>
</organism>
<comment type="caution">
    <text evidence="2">The sequence shown here is derived from an EMBL/GenBank/DDBJ whole genome shotgun (WGS) entry which is preliminary data.</text>
</comment>
<evidence type="ECO:0000256" key="1">
    <source>
        <dbReference type="SAM" id="MobiDB-lite"/>
    </source>
</evidence>
<evidence type="ECO:0008006" key="4">
    <source>
        <dbReference type="Google" id="ProtNLM"/>
    </source>
</evidence>
<feature type="compositionally biased region" description="Low complexity" evidence="1">
    <location>
        <begin position="130"/>
        <end position="163"/>
    </location>
</feature>
<evidence type="ECO:0000313" key="2">
    <source>
        <dbReference type="EMBL" id="KAL1890600.1"/>
    </source>
</evidence>
<protein>
    <recommendedName>
        <fullName evidence="4">C6 zinc finger domain containing protein</fullName>
    </recommendedName>
</protein>
<feature type="compositionally biased region" description="Low complexity" evidence="1">
    <location>
        <begin position="364"/>
        <end position="392"/>
    </location>
</feature>
<sequence>MLRRRHKKSRAGCLECPTSGNNNGDGTDPLLLIDDADGAINVSHAELIVHLMSNQDIQSLAANREDLTSGMILGLRAGIRTPYLLYAMLAFSARHLSFLAANGSDNKSNTGSKSTSQETPEQNNQPPWMPSSASLPSQSSSLSMASSSSPSSISSPSLSTANSPAPPQPSSAQPGTPQSQSKFPLPSSLPPLSFSSTPPYVTQTAAAAARYKRQAVLLQTRAISLFNTAWRASDGVMDRSNCVPMLLFSSVLGHHLFADSLSRRDDTLDKFLEHYVQCAQLQQGVHAIAITTWPFLVVSEFAPILQWSARFTSREGRGNDCAQLLTLVNGAADDRLNAAEKDACRRAIRLLQVGFDVLYLPAPKTSKTPSTSRTSRNGSADADAMDMDAPADLVTSEEEKGDDDDDDEESGEEKAEHTYRHKMILLWALIMPKEFADLMAVKNPESLIILAYYACLLNHGRHLWQVQDAGEYIMGLINDYMDPAWDKWLEEPRRRMATDVVEAPPEPKEVRLT</sequence>
<reference evidence="2 3" key="1">
    <citation type="journal article" date="2024" name="IMA Fungus">
        <title>IMA Genome - F19 : A genome assembly and annotation guide to empower mycologists, including annotated draft genome sequences of Ceratocystis pirilliformis, Diaporthe australafricana, Fusarium ophioides, Paecilomyces lecythidis, and Sporothrix stenoceras.</title>
        <authorList>
            <person name="Aylward J."/>
            <person name="Wilson A.M."/>
            <person name="Visagie C.M."/>
            <person name="Spraker J."/>
            <person name="Barnes I."/>
            <person name="Buitendag C."/>
            <person name="Ceriani C."/>
            <person name="Del Mar Angel L."/>
            <person name="du Plessis D."/>
            <person name="Fuchs T."/>
            <person name="Gasser K."/>
            <person name="Kramer D."/>
            <person name="Li W."/>
            <person name="Munsamy K."/>
            <person name="Piso A."/>
            <person name="Price J.L."/>
            <person name="Sonnekus B."/>
            <person name="Thomas C."/>
            <person name="van der Nest A."/>
            <person name="van Dijk A."/>
            <person name="van Heerden A."/>
            <person name="van Vuuren N."/>
            <person name="Yilmaz N."/>
            <person name="Duong T.A."/>
            <person name="van der Merwe N.A."/>
            <person name="Wingfield M.J."/>
            <person name="Wingfield B.D."/>
        </authorList>
    </citation>
    <scope>NUCLEOTIDE SEQUENCE [LARGE SCALE GENOMIC DNA]</scope>
    <source>
        <strain evidence="2 3">CMW 5346</strain>
    </source>
</reference>
<dbReference type="Proteomes" id="UP001583186">
    <property type="component" value="Unassembled WGS sequence"/>
</dbReference>
<evidence type="ECO:0000313" key="3">
    <source>
        <dbReference type="Proteomes" id="UP001583186"/>
    </source>
</evidence>
<feature type="region of interest" description="Disordered" evidence="1">
    <location>
        <begin position="364"/>
        <end position="416"/>
    </location>
</feature>